<comment type="similarity">
    <text evidence="1">Belongs to the 3-beta-HSD family.</text>
</comment>
<reference evidence="5" key="1">
    <citation type="submission" date="2017-10" db="EMBL/GenBank/DDBJ databases">
        <title>Rapid genome shrinkage in a self-fertile nematode reveals novel sperm competition proteins.</title>
        <authorList>
            <person name="Yin D."/>
            <person name="Schwarz E.M."/>
            <person name="Thomas C.G."/>
            <person name="Felde R.L."/>
            <person name="Korf I.F."/>
            <person name="Cutter A.D."/>
            <person name="Schartner C.M."/>
            <person name="Ralston E.J."/>
            <person name="Meyer B.J."/>
            <person name="Haag E.S."/>
        </authorList>
    </citation>
    <scope>NUCLEOTIDE SEQUENCE [LARGE SCALE GENOMIC DNA]</scope>
    <source>
        <strain evidence="5">JU1422</strain>
    </source>
</reference>
<evidence type="ECO:0000313" key="4">
    <source>
        <dbReference type="EMBL" id="PIC18267.1"/>
    </source>
</evidence>
<dbReference type="InterPro" id="IPR050177">
    <property type="entry name" value="Lipid_A_modif_metabolic_enz"/>
</dbReference>
<sequence length="407" mass="46660">MLENYRECVLNIRPNVINISGDSIMNQRDHYVITGGAGFLGSQLIAALQKNGDMTQCVVIDPSPPRHYDNIQFDRAFVTYVQEKFQEDHVLDSVLPNASTVFHLCSIGHTGKYGARRYQDEVYKINVKGTEKLISKCRKYKVPRFIYSSSIAVVFVGKPLFDVTEEMPYPEDHEFLDIYSKTKAEAEKCIISQSCPEFKTTCLRFRAIYGPQDSVVAEKVVNMVGMNFFRMKICRESEETSSNMSSGRNCGLALHLANQALMDERKPHGKAYFIHDGEEIQQYAVWTPLIKALGKQPPTFRCPYFLVSPFIALISFFCHEILKISPPMTRFELEVLVTTNTYSIEAAKRDLDYRPTGNHFQEAVDYYRVDSKDKIEAHQPTAYLDYDDLIFILILLLWTVSLLWSSH</sequence>
<dbReference type="FunFam" id="3.40.50.720:FF:000871">
    <property type="entry name" value="HydroxySteroid Dehydrogenase homolog"/>
    <property type="match status" value="1"/>
</dbReference>
<protein>
    <recommendedName>
        <fullName evidence="3">3-beta hydroxysteroid dehydrogenase/isomerase domain-containing protein</fullName>
    </recommendedName>
</protein>
<dbReference type="SUPFAM" id="SSF51735">
    <property type="entry name" value="NAD(P)-binding Rossmann-fold domains"/>
    <property type="match status" value="1"/>
</dbReference>
<evidence type="ECO:0000256" key="1">
    <source>
        <dbReference type="ARBA" id="ARBA00009219"/>
    </source>
</evidence>
<proteinExistence type="inferred from homology"/>
<organism evidence="4 5">
    <name type="scientific">Caenorhabditis nigoni</name>
    <dbReference type="NCBI Taxonomy" id="1611254"/>
    <lineage>
        <taxon>Eukaryota</taxon>
        <taxon>Metazoa</taxon>
        <taxon>Ecdysozoa</taxon>
        <taxon>Nematoda</taxon>
        <taxon>Chromadorea</taxon>
        <taxon>Rhabditida</taxon>
        <taxon>Rhabditina</taxon>
        <taxon>Rhabditomorpha</taxon>
        <taxon>Rhabditoidea</taxon>
        <taxon>Rhabditidae</taxon>
        <taxon>Peloderinae</taxon>
        <taxon>Caenorhabditis</taxon>
    </lineage>
</organism>
<dbReference type="GO" id="GO:0006694">
    <property type="term" value="P:steroid biosynthetic process"/>
    <property type="evidence" value="ECO:0007669"/>
    <property type="project" value="InterPro"/>
</dbReference>
<evidence type="ECO:0000256" key="2">
    <source>
        <dbReference type="ARBA" id="ARBA00023002"/>
    </source>
</evidence>
<keyword evidence="2" id="KW-0560">Oxidoreductase</keyword>
<comment type="caution">
    <text evidence="4">The sequence shown here is derived from an EMBL/GenBank/DDBJ whole genome shotgun (WGS) entry which is preliminary data.</text>
</comment>
<evidence type="ECO:0000259" key="3">
    <source>
        <dbReference type="Pfam" id="PF01073"/>
    </source>
</evidence>
<dbReference type="STRING" id="1611254.A0A2G5STB1"/>
<evidence type="ECO:0000313" key="5">
    <source>
        <dbReference type="Proteomes" id="UP000230233"/>
    </source>
</evidence>
<dbReference type="AlphaFoldDB" id="A0A2G5STB1"/>
<keyword evidence="5" id="KW-1185">Reference proteome</keyword>
<dbReference type="PANTHER" id="PTHR43245">
    <property type="entry name" value="BIFUNCTIONAL POLYMYXIN RESISTANCE PROTEIN ARNA"/>
    <property type="match status" value="1"/>
</dbReference>
<dbReference type="InterPro" id="IPR002225">
    <property type="entry name" value="3Beta_OHSteriod_DH/Estase"/>
</dbReference>
<name>A0A2G5STB1_9PELO</name>
<dbReference type="InterPro" id="IPR036291">
    <property type="entry name" value="NAD(P)-bd_dom_sf"/>
</dbReference>
<dbReference type="Gene3D" id="3.40.50.720">
    <property type="entry name" value="NAD(P)-binding Rossmann-like Domain"/>
    <property type="match status" value="1"/>
</dbReference>
<accession>A0A2G5STB1</accession>
<dbReference type="GO" id="GO:0016616">
    <property type="term" value="F:oxidoreductase activity, acting on the CH-OH group of donors, NAD or NADP as acceptor"/>
    <property type="evidence" value="ECO:0007669"/>
    <property type="project" value="InterPro"/>
</dbReference>
<dbReference type="OrthoDB" id="2735536at2759"/>
<dbReference type="Proteomes" id="UP000230233">
    <property type="component" value="Chromosome X"/>
</dbReference>
<dbReference type="PANTHER" id="PTHR43245:SF51">
    <property type="entry name" value="SHORT CHAIN DEHYDROGENASE_REDUCTASE FAMILY 42E, MEMBER 2"/>
    <property type="match status" value="1"/>
</dbReference>
<dbReference type="Pfam" id="PF01073">
    <property type="entry name" value="3Beta_HSD"/>
    <property type="match status" value="1"/>
</dbReference>
<dbReference type="EMBL" id="PDUG01000006">
    <property type="protein sequence ID" value="PIC18267.1"/>
    <property type="molecule type" value="Genomic_DNA"/>
</dbReference>
<gene>
    <name evidence="4" type="primary">Cni-hsd-3</name>
    <name evidence="4" type="synonym">Cnig_chr_X.g24220</name>
    <name evidence="4" type="ORF">B9Z55_024220</name>
</gene>
<feature type="domain" description="3-beta hydroxysteroid dehydrogenase/isomerase" evidence="3">
    <location>
        <begin position="32"/>
        <end position="298"/>
    </location>
</feature>